<name>A0A0U3E1A8_9BURK</name>
<dbReference type="PANTHER" id="PTHR32251">
    <property type="entry name" value="3-OXO-5-ALPHA-STEROID 4-DEHYDROGENASE"/>
    <property type="match status" value="1"/>
</dbReference>
<gene>
    <name evidence="1" type="ORF">RD2015_2465</name>
</gene>
<dbReference type="KEGG" id="rdp:RD2015_2465"/>
<dbReference type="Pfam" id="PF06966">
    <property type="entry name" value="DUF1295"/>
    <property type="match status" value="1"/>
</dbReference>
<dbReference type="OrthoDB" id="9779233at2"/>
<proteinExistence type="predicted"/>
<dbReference type="InterPro" id="IPR010721">
    <property type="entry name" value="UstE-like"/>
</dbReference>
<sequence length="274" mass="30312">MDLLDAVLHPSSLWAAAGGGLLICVLIALPTWLISIPLRDASVADRVWSAFITAPALWYVWRLGTDPRTLVMVGITLVWAVRLGVYITARNWGHGEDRRYREMRERNQPGFAFKSLFLVFLLQAVLGWMVSLPFLAAAAPDRAAWGPLDTLGAVLAAVGVLMEAVADAQLARFRRVPRQGDRVLDTGLWRYSRHPNYFGECCLWWGVGLMAMSAAGLSGAWALISPLLMTVLLLKVSGVSLLEKDIGERRPAYRDYIARTSAFIPWPPRRKGAA</sequence>
<dbReference type="PROSITE" id="PS50244">
    <property type="entry name" value="S5A_REDUCTASE"/>
    <property type="match status" value="1"/>
</dbReference>
<dbReference type="Proteomes" id="UP000060699">
    <property type="component" value="Chromosome"/>
</dbReference>
<dbReference type="STRING" id="76731.RD2015_2465"/>
<reference evidence="1 2" key="1">
    <citation type="submission" date="2015-12" db="EMBL/GenBank/DDBJ databases">
        <title>Complete genome of Roseateles depolymerans KCTC 42856.</title>
        <authorList>
            <person name="Kim K.M."/>
        </authorList>
    </citation>
    <scope>NUCLEOTIDE SEQUENCE [LARGE SCALE GENOMIC DNA]</scope>
    <source>
        <strain evidence="1 2">KCTC 42856</strain>
    </source>
</reference>
<dbReference type="RefSeq" id="WP_058937407.1">
    <property type="nucleotide sequence ID" value="NZ_CP013729.1"/>
</dbReference>
<dbReference type="EMBL" id="CP013729">
    <property type="protein sequence ID" value="ALV06933.1"/>
    <property type="molecule type" value="Genomic_DNA"/>
</dbReference>
<protein>
    <submittedName>
        <fullName evidence="1">Membrane protein</fullName>
    </submittedName>
</protein>
<organism evidence="1 2">
    <name type="scientific">Roseateles depolymerans</name>
    <dbReference type="NCBI Taxonomy" id="76731"/>
    <lineage>
        <taxon>Bacteria</taxon>
        <taxon>Pseudomonadati</taxon>
        <taxon>Pseudomonadota</taxon>
        <taxon>Betaproteobacteria</taxon>
        <taxon>Burkholderiales</taxon>
        <taxon>Sphaerotilaceae</taxon>
        <taxon>Roseateles</taxon>
    </lineage>
</organism>
<dbReference type="AlphaFoldDB" id="A0A0U3E1A8"/>
<evidence type="ECO:0000313" key="2">
    <source>
        <dbReference type="Proteomes" id="UP000060699"/>
    </source>
</evidence>
<dbReference type="PATRIC" id="fig|76731.3.peg.2522"/>
<dbReference type="PANTHER" id="PTHR32251:SF23">
    <property type="entry name" value="3-OXO-5-ALPHA-STEROID 4-DEHYDROGENASE (DUF1295)"/>
    <property type="match status" value="1"/>
</dbReference>
<keyword evidence="2" id="KW-1185">Reference proteome</keyword>
<dbReference type="GO" id="GO:0016020">
    <property type="term" value="C:membrane"/>
    <property type="evidence" value="ECO:0007669"/>
    <property type="project" value="TreeGrafter"/>
</dbReference>
<dbReference type="Gene3D" id="1.20.120.1630">
    <property type="match status" value="1"/>
</dbReference>
<accession>A0A0U3E1A8</accession>
<evidence type="ECO:0000313" key="1">
    <source>
        <dbReference type="EMBL" id="ALV06933.1"/>
    </source>
</evidence>